<evidence type="ECO:0000256" key="1">
    <source>
        <dbReference type="ARBA" id="ARBA00003293"/>
    </source>
</evidence>
<evidence type="ECO:0000256" key="2">
    <source>
        <dbReference type="ARBA" id="ARBA00009260"/>
    </source>
</evidence>
<keyword evidence="3" id="KW-0235">DNA replication</keyword>
<dbReference type="GO" id="GO:0004519">
    <property type="term" value="F:endonuclease activity"/>
    <property type="evidence" value="ECO:0007669"/>
    <property type="project" value="UniProtKB-KW"/>
</dbReference>
<dbReference type="Proteomes" id="UP000198515">
    <property type="component" value="Unassembled WGS sequence"/>
</dbReference>
<keyword evidence="4" id="KW-0540">Nuclease</keyword>
<name>A0A1C4G1M0_9ENTR</name>
<dbReference type="Pfam" id="PF05840">
    <property type="entry name" value="Phage_GPA"/>
    <property type="match status" value="1"/>
</dbReference>
<evidence type="ECO:0000256" key="7">
    <source>
        <dbReference type="SAM" id="MobiDB-lite"/>
    </source>
</evidence>
<dbReference type="InterPro" id="IPR008766">
    <property type="entry name" value="Replication_gene_A-like"/>
</dbReference>
<feature type="region of interest" description="Disordered" evidence="7">
    <location>
        <begin position="1"/>
        <end position="24"/>
    </location>
</feature>
<keyword evidence="5" id="KW-0255">Endonuclease</keyword>
<proteinExistence type="inferred from homology"/>
<dbReference type="GO" id="GO:0016787">
    <property type="term" value="F:hydrolase activity"/>
    <property type="evidence" value="ECO:0007669"/>
    <property type="project" value="UniProtKB-KW"/>
</dbReference>
<dbReference type="RefSeq" id="WP_090137593.1">
    <property type="nucleotide sequence ID" value="NZ_FMBC01000048.1"/>
</dbReference>
<feature type="domain" description="Replication gene A protein-like" evidence="8">
    <location>
        <begin position="155"/>
        <end position="469"/>
    </location>
</feature>
<evidence type="ECO:0000256" key="4">
    <source>
        <dbReference type="ARBA" id="ARBA00022722"/>
    </source>
</evidence>
<comment type="function">
    <text evidence="1">Possible endonuclease which induces a single-strand cut and initiates DNA replication.</text>
</comment>
<gene>
    <name evidence="9" type="ORF">GA0061070_104815</name>
</gene>
<organism evidence="9 10">
    <name type="scientific">Kosakonia oryziphila</name>
    <dbReference type="NCBI Taxonomy" id="1005667"/>
    <lineage>
        <taxon>Bacteria</taxon>
        <taxon>Pseudomonadati</taxon>
        <taxon>Pseudomonadota</taxon>
        <taxon>Gammaproteobacteria</taxon>
        <taxon>Enterobacterales</taxon>
        <taxon>Enterobacteriaceae</taxon>
        <taxon>Kosakonia</taxon>
    </lineage>
</organism>
<dbReference type="EMBL" id="FMBC01000048">
    <property type="protein sequence ID" value="SCC61661.1"/>
    <property type="molecule type" value="Genomic_DNA"/>
</dbReference>
<evidence type="ECO:0000313" key="10">
    <source>
        <dbReference type="Proteomes" id="UP000198515"/>
    </source>
</evidence>
<dbReference type="AlphaFoldDB" id="A0A1C4G1M0"/>
<evidence type="ECO:0000259" key="8">
    <source>
        <dbReference type="Pfam" id="PF05840"/>
    </source>
</evidence>
<sequence>MTTENRGRRAPSPPPPFPGSSDDATRYAYEWNKPRKAIYVDKTPAVDLVELGQEQEFLDWVKRTLQPLPLFIRRRLAVRIDSIHSMKGRHIARLVVRDIVRRDLPHIQAVTEQYAIPVDSDGEAYSELNTLYHTFKNLGELTRRFNNLPDYSAEDVELMAQDIAIYMTGVLSEVNDDIAALDDRQSAVWLYNEAARLTLYFRQTPPGSGKRKLRLDELATAISKMLDSRWWHRALRKYAVRWREHLHIAFGDVKRDISPYCSKHHVSEWDTRRKRSRAIMSKLELEDQDTKERISLIEQIDKSISNPEKRRIELMTRIGGFEKIANENGFAGSFFTLTTPSRYHAWSMFGHRNAKWSGTSPRAAQRYLNRIWQQIRAELARREIPVFGLRVAESHHDGTPHWHGLLFTAPEHVSELREVMQDYATREDAEELRGRNGKLPRFEMKDIDPEKGSATGYVVKYISKNIDGYALDGEADDESGRPLKETAKHATAWASCWGIRQFQFLGGAPVSVWRELRRMHDQALADSINPLFGELHRAADSGDWQQYVQLQGGAFVARKNLVVRIWYQMKDEPNTYGEYQNLIKGLVMPAVNIEPVITRLKTYCIVKMKPPISDGAGLAVDLQGAPAPSWTRVNNCTEVKKQTIPPPSAPSEILVLDDADGPEQIVIGQLTREEKKRIAESIRNHKPERKKSPAEEFEALALAITSGEHTEYDQARAESYLRAACELRKREQALTPEVETLAGQVQVWAQIKKIQISRVQAIQLARGEKVTALDTVYCANPRTGELVVVGADIHWRKTLAGHKVELLIEKWRKAIN</sequence>
<evidence type="ECO:0000256" key="3">
    <source>
        <dbReference type="ARBA" id="ARBA00022705"/>
    </source>
</evidence>
<accession>A0A1C4G1M0</accession>
<dbReference type="OrthoDB" id="5568266at2"/>
<dbReference type="GO" id="GO:0006260">
    <property type="term" value="P:DNA replication"/>
    <property type="evidence" value="ECO:0007669"/>
    <property type="project" value="UniProtKB-KW"/>
</dbReference>
<comment type="similarity">
    <text evidence="2">Belongs to the phage GPA family.</text>
</comment>
<evidence type="ECO:0000256" key="5">
    <source>
        <dbReference type="ARBA" id="ARBA00022759"/>
    </source>
</evidence>
<reference evidence="10" key="1">
    <citation type="submission" date="2016-08" db="EMBL/GenBank/DDBJ databases">
        <authorList>
            <person name="Varghese N."/>
            <person name="Submissions Spin"/>
        </authorList>
    </citation>
    <scope>NUCLEOTIDE SEQUENCE [LARGE SCALE GENOMIC DNA]</scope>
    <source>
        <strain evidence="10">REICA_142</strain>
    </source>
</reference>
<keyword evidence="6" id="KW-0378">Hydrolase</keyword>
<keyword evidence="10" id="KW-1185">Reference proteome</keyword>
<evidence type="ECO:0000313" key="9">
    <source>
        <dbReference type="EMBL" id="SCC61661.1"/>
    </source>
</evidence>
<protein>
    <submittedName>
        <fullName evidence="9">Bacteriophage replication gene A protein (GPA)</fullName>
    </submittedName>
</protein>
<evidence type="ECO:0000256" key="6">
    <source>
        <dbReference type="ARBA" id="ARBA00022801"/>
    </source>
</evidence>